<feature type="transmembrane region" description="Helical" evidence="2">
    <location>
        <begin position="565"/>
        <end position="585"/>
    </location>
</feature>
<feature type="transmembrane region" description="Helical" evidence="2">
    <location>
        <begin position="594"/>
        <end position="613"/>
    </location>
</feature>
<evidence type="ECO:0000313" key="3">
    <source>
        <dbReference type="EMBL" id="RKR82432.1"/>
    </source>
</evidence>
<keyword evidence="2" id="KW-0812">Transmembrane</keyword>
<protein>
    <submittedName>
        <fullName evidence="3">Putative membrane protein DUF2339</fullName>
    </submittedName>
</protein>
<dbReference type="Pfam" id="PF10101">
    <property type="entry name" value="DUF2339"/>
    <property type="match status" value="1"/>
</dbReference>
<accession>A0A495J144</accession>
<feature type="transmembrane region" description="Helical" evidence="2">
    <location>
        <begin position="275"/>
        <end position="295"/>
    </location>
</feature>
<sequence>MDVFILLLLLVILIVQFTQKNSYNEKLNELQDKILSLQQLVKQSIQTKPPTVENPKPYTPPVTERPNVVVTDKIPETPKPAAPPIKPVPAEFIERHEKVIAAPTSVIKRPIMASDTPPPQYQHPEPELSFFDKHPDLEKFIGENLINKIGIAILVLAIGFFVKYAIDNNWIGPVGRVGIGVLCGGILIGLAHAMRNSYRSFSSVLVGGGLAVLYFTITLAYHQFHLFSQTTSFIILIVITCFAVALSLLYNKQELAVIALLGGLSSPFMVSGNQANYHALFIYIIILNTGLLVIAYNKLWRILNITAFVLTILVCAAVIYTLPNAANTTCFLYTSILYLLYFGINVANNVKENKTFIASDFTILLVNTGLYFGAGLYLLTAMQHPELRGLFSAGLGGINLVLSYILFKNKKADANIIYLLIGITLTFLSLTAPIQLHGHNITLFWAAETVLLYWLYQKSKIELMKFTSLIIWIAMLLSLLMDWINVYGSTTLALSVIANKGFITTLVVSVSSCLLATLIAKDENKEIYNVQISINLYKYTALVLLFLSGFFEINHQFLSRYPNTALNNLYLMLYAPAFVYAFYLLSKKLPAIKLNWRISAAILAMCITVYLAFSPQFFDVQYSILVDGKISAMHFAAHWLGFVFVGLLFYQLAMIAKEHIPEVDMITWVLSAAIVLFLSLEVCLANNELFYSRATTINNMETNYIKVGLPILWGLASFALMWLGMRNKVRTLRIVSLTLFTITLVKLFVFDIQNIPPAGKIAAFFCLGVLLLIISFMYQKVKKIIVEDAKPQPNE</sequence>
<comment type="caution">
    <text evidence="3">The sequence shown here is derived from an EMBL/GenBank/DDBJ whole genome shotgun (WGS) entry which is preliminary data.</text>
</comment>
<feature type="transmembrane region" description="Helical" evidence="2">
    <location>
        <begin position="302"/>
        <end position="320"/>
    </location>
</feature>
<dbReference type="AlphaFoldDB" id="A0A495J144"/>
<feature type="transmembrane region" description="Helical" evidence="2">
    <location>
        <begin position="732"/>
        <end position="749"/>
    </location>
</feature>
<keyword evidence="2" id="KW-0472">Membrane</keyword>
<feature type="transmembrane region" description="Helical" evidence="2">
    <location>
        <begin position="440"/>
        <end position="456"/>
    </location>
</feature>
<feature type="transmembrane region" description="Helical" evidence="2">
    <location>
        <begin position="416"/>
        <end position="434"/>
    </location>
</feature>
<feature type="transmembrane region" description="Helical" evidence="2">
    <location>
        <begin position="463"/>
        <end position="481"/>
    </location>
</feature>
<feature type="region of interest" description="Disordered" evidence="1">
    <location>
        <begin position="46"/>
        <end position="65"/>
    </location>
</feature>
<feature type="transmembrane region" description="Helical" evidence="2">
    <location>
        <begin position="200"/>
        <end position="221"/>
    </location>
</feature>
<organism evidence="3 4">
    <name type="scientific">Mucilaginibacter gracilis</name>
    <dbReference type="NCBI Taxonomy" id="423350"/>
    <lineage>
        <taxon>Bacteria</taxon>
        <taxon>Pseudomonadati</taxon>
        <taxon>Bacteroidota</taxon>
        <taxon>Sphingobacteriia</taxon>
        <taxon>Sphingobacteriales</taxon>
        <taxon>Sphingobacteriaceae</taxon>
        <taxon>Mucilaginibacter</taxon>
    </lineage>
</organism>
<feature type="transmembrane region" description="Helical" evidence="2">
    <location>
        <begin position="761"/>
        <end position="778"/>
    </location>
</feature>
<name>A0A495J144_9SPHI</name>
<feature type="transmembrane region" description="Helical" evidence="2">
    <location>
        <begin position="326"/>
        <end position="344"/>
    </location>
</feature>
<feature type="transmembrane region" description="Helical" evidence="2">
    <location>
        <begin position="633"/>
        <end position="653"/>
    </location>
</feature>
<evidence type="ECO:0000256" key="1">
    <source>
        <dbReference type="SAM" id="MobiDB-lite"/>
    </source>
</evidence>
<dbReference type="PANTHER" id="PTHR38434">
    <property type="entry name" value="BLL2549 PROTEIN"/>
    <property type="match status" value="1"/>
</dbReference>
<proteinExistence type="predicted"/>
<feature type="transmembrane region" description="Helical" evidence="2">
    <location>
        <begin position="665"/>
        <end position="687"/>
    </location>
</feature>
<feature type="transmembrane region" description="Helical" evidence="2">
    <location>
        <begin position="233"/>
        <end position="250"/>
    </location>
</feature>
<dbReference type="RefSeq" id="WP_121198031.1">
    <property type="nucleotide sequence ID" value="NZ_RBKU01000001.1"/>
</dbReference>
<dbReference type="EMBL" id="RBKU01000001">
    <property type="protein sequence ID" value="RKR82432.1"/>
    <property type="molecule type" value="Genomic_DNA"/>
</dbReference>
<evidence type="ECO:0000256" key="2">
    <source>
        <dbReference type="SAM" id="Phobius"/>
    </source>
</evidence>
<feature type="transmembrane region" description="Helical" evidence="2">
    <location>
        <begin position="145"/>
        <end position="162"/>
    </location>
</feature>
<dbReference type="PANTHER" id="PTHR38434:SF1">
    <property type="entry name" value="BLL2549 PROTEIN"/>
    <property type="match status" value="1"/>
</dbReference>
<feature type="transmembrane region" description="Helical" evidence="2">
    <location>
        <begin position="707"/>
        <end position="725"/>
    </location>
</feature>
<gene>
    <name evidence="3" type="ORF">BDD43_2612</name>
</gene>
<evidence type="ECO:0000313" key="4">
    <source>
        <dbReference type="Proteomes" id="UP000268007"/>
    </source>
</evidence>
<feature type="transmembrane region" description="Helical" evidence="2">
    <location>
        <begin position="532"/>
        <end position="553"/>
    </location>
</feature>
<keyword evidence="2" id="KW-1133">Transmembrane helix</keyword>
<feature type="transmembrane region" description="Helical" evidence="2">
    <location>
        <begin position="356"/>
        <end position="378"/>
    </location>
</feature>
<feature type="transmembrane region" description="Helical" evidence="2">
    <location>
        <begin position="390"/>
        <end position="407"/>
    </location>
</feature>
<keyword evidence="4" id="KW-1185">Reference proteome</keyword>
<dbReference type="InterPro" id="IPR019286">
    <property type="entry name" value="DUF2339_TM"/>
</dbReference>
<dbReference type="Proteomes" id="UP000268007">
    <property type="component" value="Unassembled WGS sequence"/>
</dbReference>
<reference evidence="3 4" key="1">
    <citation type="submission" date="2018-10" db="EMBL/GenBank/DDBJ databases">
        <title>Genomic Encyclopedia of Archaeal and Bacterial Type Strains, Phase II (KMG-II): from individual species to whole genera.</title>
        <authorList>
            <person name="Goeker M."/>
        </authorList>
    </citation>
    <scope>NUCLEOTIDE SEQUENCE [LARGE SCALE GENOMIC DNA]</scope>
    <source>
        <strain evidence="3 4">DSM 18602</strain>
    </source>
</reference>
<dbReference type="OrthoDB" id="666059at2"/>
<feature type="transmembrane region" description="Helical" evidence="2">
    <location>
        <begin position="501"/>
        <end position="520"/>
    </location>
</feature>
<feature type="transmembrane region" description="Helical" evidence="2">
    <location>
        <begin position="174"/>
        <end position="194"/>
    </location>
</feature>